<evidence type="ECO:0000313" key="3">
    <source>
        <dbReference type="Proteomes" id="UP000307140"/>
    </source>
</evidence>
<dbReference type="SUPFAM" id="SSF48179">
    <property type="entry name" value="6-phosphogluconate dehydrogenase C-terminal domain-like"/>
    <property type="match status" value="1"/>
</dbReference>
<accession>A0A5S3NDW9</accession>
<dbReference type="EMBL" id="VANR01000002">
    <property type="protein sequence ID" value="TMM31386.1"/>
    <property type="molecule type" value="Genomic_DNA"/>
</dbReference>
<dbReference type="Gene3D" id="3.40.50.720">
    <property type="entry name" value="NAD(P)-binding Rossmann-like Domain"/>
    <property type="match status" value="1"/>
</dbReference>
<dbReference type="PANTHER" id="PTHR40459:SF1">
    <property type="entry name" value="CONSERVED HYPOTHETICAL ALANINE AND LEUCINE RICH PROTEIN"/>
    <property type="match status" value="1"/>
</dbReference>
<sequence length="231" mass="25809">MISILIVGNGNVATHLHKAFLKADNVVVNKISSRNLVEIPKADITIIAVSDDAIAEVSSKIKNSFVVHTSGSFALTDLKNTNNKGVFYMLQTFSKDKKVNFSQIPFCLEAENKNDYKLLETVAKSIGKKIYNINSNQRKALHVAAVFVNNFTNHLYTIGNDICEENKVPFEILQPLIEETALKIKKLSPEKAQTGPAIRNDEQTIEKHLLLLNKTQQEIYKILTKSIQNGN</sequence>
<feature type="domain" description="DUF2520" evidence="1">
    <location>
        <begin position="104"/>
        <end position="227"/>
    </location>
</feature>
<organism evidence="2 3">
    <name type="scientific">Polaribacter aestuariivivens</name>
    <dbReference type="NCBI Taxonomy" id="2304626"/>
    <lineage>
        <taxon>Bacteria</taxon>
        <taxon>Pseudomonadati</taxon>
        <taxon>Bacteroidota</taxon>
        <taxon>Flavobacteriia</taxon>
        <taxon>Flavobacteriales</taxon>
        <taxon>Flavobacteriaceae</taxon>
    </lineage>
</organism>
<protein>
    <submittedName>
        <fullName evidence="2">DUF2520 domain-containing protein</fullName>
    </submittedName>
</protein>
<name>A0A5S3NDW9_9FLAO</name>
<dbReference type="OrthoDB" id="9810755at2"/>
<dbReference type="InterPro" id="IPR008927">
    <property type="entry name" value="6-PGluconate_DH-like_C_sf"/>
</dbReference>
<dbReference type="InterPro" id="IPR037108">
    <property type="entry name" value="TM1727-like_C_sf"/>
</dbReference>
<dbReference type="PANTHER" id="PTHR40459">
    <property type="entry name" value="CONSERVED HYPOTHETICAL ALANINE AND LEUCINE RICH PROTEIN"/>
    <property type="match status" value="1"/>
</dbReference>
<dbReference type="InterPro" id="IPR018931">
    <property type="entry name" value="DUF2520"/>
</dbReference>
<reference evidence="2 3" key="1">
    <citation type="submission" date="2019-05" db="EMBL/GenBank/DDBJ databases">
        <title>Polaribacter aestuariivivens sp. nov., isolated from a tidal flat.</title>
        <authorList>
            <person name="Yoon J.-H."/>
        </authorList>
    </citation>
    <scope>NUCLEOTIDE SEQUENCE [LARGE SCALE GENOMIC DNA]</scope>
    <source>
        <strain evidence="2 3">DBTF-3</strain>
    </source>
</reference>
<dbReference type="AlphaFoldDB" id="A0A5S3NDW9"/>
<proteinExistence type="predicted"/>
<dbReference type="RefSeq" id="WP_138535113.1">
    <property type="nucleotide sequence ID" value="NZ_VANR01000002.1"/>
</dbReference>
<dbReference type="Gene3D" id="1.10.1040.20">
    <property type="entry name" value="ProC-like, C-terminal domain"/>
    <property type="match status" value="1"/>
</dbReference>
<dbReference type="Pfam" id="PF10728">
    <property type="entry name" value="DUF2520"/>
    <property type="match status" value="1"/>
</dbReference>
<dbReference type="SUPFAM" id="SSF51735">
    <property type="entry name" value="NAD(P)-binding Rossmann-fold domains"/>
    <property type="match status" value="1"/>
</dbReference>
<keyword evidence="3" id="KW-1185">Reference proteome</keyword>
<comment type="caution">
    <text evidence="2">The sequence shown here is derived from an EMBL/GenBank/DDBJ whole genome shotgun (WGS) entry which is preliminary data.</text>
</comment>
<dbReference type="Proteomes" id="UP000307140">
    <property type="component" value="Unassembled WGS sequence"/>
</dbReference>
<dbReference type="InterPro" id="IPR036291">
    <property type="entry name" value="NAD(P)-bd_dom_sf"/>
</dbReference>
<evidence type="ECO:0000259" key="1">
    <source>
        <dbReference type="Pfam" id="PF10728"/>
    </source>
</evidence>
<gene>
    <name evidence="2" type="ORF">FDT66_05320</name>
</gene>
<evidence type="ECO:0000313" key="2">
    <source>
        <dbReference type="EMBL" id="TMM31386.1"/>
    </source>
</evidence>